<dbReference type="Gene3D" id="2.40.128.340">
    <property type="match status" value="1"/>
</dbReference>
<dbReference type="Proteomes" id="UP000663881">
    <property type="component" value="Unassembled WGS sequence"/>
</dbReference>
<keyword evidence="1" id="KW-0732">Signal</keyword>
<reference evidence="3" key="1">
    <citation type="submission" date="2021-02" db="EMBL/GenBank/DDBJ databases">
        <authorList>
            <person name="Nowell W R."/>
        </authorList>
    </citation>
    <scope>NUCLEOTIDE SEQUENCE</scope>
</reference>
<evidence type="ECO:0000313" key="5">
    <source>
        <dbReference type="Proteomes" id="UP000663891"/>
    </source>
</evidence>
<evidence type="ECO:0000313" key="3">
    <source>
        <dbReference type="EMBL" id="CAF1440439.1"/>
    </source>
</evidence>
<dbReference type="PANTHER" id="PTHR46580">
    <property type="entry name" value="SENSOR KINASE-RELATED"/>
    <property type="match status" value="1"/>
</dbReference>
<gene>
    <name evidence="4" type="ORF">OKA104_LOCUS14723</name>
    <name evidence="3" type="ORF">VCS650_LOCUS38853</name>
</gene>
<dbReference type="SUPFAM" id="SSF69318">
    <property type="entry name" value="Integrin alpha N-terminal domain"/>
    <property type="match status" value="1"/>
</dbReference>
<sequence>MKAKRLGQWATRLYVVLFALGLVILALHTIIRSQEFTKNFDGSSLNLYTKLFKRYGNKLKCPCSSIASPYKRFMNIEARFHEICSSPFASEKGRLNLTADLVASLSMYDEKDYRRFLSAHLQFLEGLCQLSDQTVNIFTRQFLSSLFVTNELLSEMNFRKRLDLIIEQSKLNVPTTLTHLLYLIRMINNGNAFISTYGTNFQYIQAWTDTYDTYIPTQAIIYDDNCSCGLYSNCTTQATFITTNPSKTIPVKGLKIGCTPSESFRASTLECFYNESCVNLIKEYTINENRISDTTEFGCSLKFQQVLSAIGTFKCPRSPPVIGDFNGDSRLDIAFQGFDTPVISVLRGDGKGYFKAETTSAPNGITEINKMIVGDFNNDNHPDLAVQSKALGLIQIRLAYGDGTFRLSLLNQFCTVMSSVDFAFIDVDTDTYLDMIVVCSSLDGIGVYFGNGKGEYYISPLILFAGENSYPLRVAVDDFNCDNYQDIAVLNRHGQNIGIFLGDGGKSFKAPTMSTIHKENYPSYFVIADFNRDTLPDIAISYDHSYFIEMMYGYGNGTLGNSTMFQIGDEPVVDQIIVNDFNADGNLDIGFGKTGQTINLLIGDGHGDFTLQTAFPIRFSGPSAWIGVGDFNGDGFVDIINVDLNSTSQDVFLNICK</sequence>
<dbReference type="Gene3D" id="2.130.10.130">
    <property type="entry name" value="Integrin alpha, N-terminal"/>
    <property type="match status" value="1"/>
</dbReference>
<dbReference type="PANTHER" id="PTHR46580:SF4">
    <property type="entry name" value="ATP_GTP-BINDING PROTEIN"/>
    <property type="match status" value="1"/>
</dbReference>
<feature type="transmembrane region" description="Helical" evidence="2">
    <location>
        <begin position="12"/>
        <end position="31"/>
    </location>
</feature>
<organism evidence="3 5">
    <name type="scientific">Adineta steineri</name>
    <dbReference type="NCBI Taxonomy" id="433720"/>
    <lineage>
        <taxon>Eukaryota</taxon>
        <taxon>Metazoa</taxon>
        <taxon>Spiralia</taxon>
        <taxon>Gnathifera</taxon>
        <taxon>Rotifera</taxon>
        <taxon>Eurotatoria</taxon>
        <taxon>Bdelloidea</taxon>
        <taxon>Adinetida</taxon>
        <taxon>Adinetidae</taxon>
        <taxon>Adineta</taxon>
    </lineage>
</organism>
<comment type="caution">
    <text evidence="3">The sequence shown here is derived from an EMBL/GenBank/DDBJ whole genome shotgun (WGS) entry which is preliminary data.</text>
</comment>
<proteinExistence type="predicted"/>
<dbReference type="Pfam" id="PF13517">
    <property type="entry name" value="FG-GAP_3"/>
    <property type="match status" value="3"/>
</dbReference>
<dbReference type="OrthoDB" id="10022113at2759"/>
<dbReference type="InterPro" id="IPR028994">
    <property type="entry name" value="Integrin_alpha_N"/>
</dbReference>
<evidence type="ECO:0000256" key="1">
    <source>
        <dbReference type="ARBA" id="ARBA00022729"/>
    </source>
</evidence>
<protein>
    <submittedName>
        <fullName evidence="3">Uncharacterized protein</fullName>
    </submittedName>
</protein>
<dbReference type="EMBL" id="CAJOAY010000787">
    <property type="protein sequence ID" value="CAF3734793.1"/>
    <property type="molecule type" value="Genomic_DNA"/>
</dbReference>
<keyword evidence="2" id="KW-0812">Transmembrane</keyword>
<dbReference type="Proteomes" id="UP000663891">
    <property type="component" value="Unassembled WGS sequence"/>
</dbReference>
<evidence type="ECO:0000256" key="2">
    <source>
        <dbReference type="SAM" id="Phobius"/>
    </source>
</evidence>
<dbReference type="EMBL" id="CAJNON010001210">
    <property type="protein sequence ID" value="CAF1440439.1"/>
    <property type="molecule type" value="Genomic_DNA"/>
</dbReference>
<dbReference type="InterPro" id="IPR013517">
    <property type="entry name" value="FG-GAP"/>
</dbReference>
<evidence type="ECO:0000313" key="4">
    <source>
        <dbReference type="EMBL" id="CAF3734793.1"/>
    </source>
</evidence>
<accession>A0A815P198</accession>
<name>A0A815P198_9BILA</name>
<dbReference type="AlphaFoldDB" id="A0A815P198"/>
<keyword evidence="2" id="KW-0472">Membrane</keyword>
<keyword evidence="2" id="KW-1133">Transmembrane helix</keyword>